<dbReference type="GO" id="GO:0003954">
    <property type="term" value="F:NADH dehydrogenase activity"/>
    <property type="evidence" value="ECO:0007669"/>
    <property type="project" value="TreeGrafter"/>
</dbReference>
<organism evidence="13 14">
    <name type="scientific">Catenuloplanes indicus</name>
    <dbReference type="NCBI Taxonomy" id="137267"/>
    <lineage>
        <taxon>Bacteria</taxon>
        <taxon>Bacillati</taxon>
        <taxon>Actinomycetota</taxon>
        <taxon>Actinomycetes</taxon>
        <taxon>Micromonosporales</taxon>
        <taxon>Micromonosporaceae</taxon>
        <taxon>Catenuloplanes</taxon>
    </lineage>
</organism>
<evidence type="ECO:0000256" key="8">
    <source>
        <dbReference type="ARBA" id="ARBA00023004"/>
    </source>
</evidence>
<comment type="cofactor">
    <cofactor evidence="2">
        <name>[4Fe-4S] cluster</name>
        <dbReference type="ChEBI" id="CHEBI:49883"/>
    </cofactor>
</comment>
<keyword evidence="9" id="KW-0411">Iron-sulfur</keyword>
<feature type="domain" description="NADH-ubiquinone oxidoreductase 51kDa subunit iron-sulphur binding" evidence="12">
    <location>
        <begin position="324"/>
        <end position="405"/>
    </location>
</feature>
<sequence length="433" mass="45208">MTLMAERPQQRRDTRPAPRLLRAAGTLEEHRATYGDLPLRAFAGEAGQRRLIDTVRRAGLRGRGGGGYPTGKKLAAVAEAGRTPVVVANGCESEPASSKDRALLSYAPHLVLDGAVLAAHAVGADRVVLCVERGAGLADRLEQEIARRRTDPVRWEVARLPRRYVASESSALIKYINTGDARPTFAPPRTAERGVAGRPTLVDNVETLAHLALIALRGAEWFRAVGTDTDPGSTLITIGGAVHRPGVYEIAPGTRLGAVLDLAGGPTEPLSAALVGGYFGTWVTLPGNEPLPLSHDPAGTLGVTIGAGAIVALPAGSCGLVETARVARYLAEESAGQCGPCVFGLPAIADDMEAVGYGRCSPAVRQRLTRRLAVVNGRGACSHPDGATRLVNSALSAFAEDLQTHLGGATCRGAAADPLLPLPAARDRDGSWR</sequence>
<dbReference type="InterPro" id="IPR037207">
    <property type="entry name" value="Nuop51_4Fe4S-bd_sf"/>
</dbReference>
<protein>
    <submittedName>
        <fullName evidence="13">NADH:ubiquinone oxidoreductase subunit F (NADH-binding)</fullName>
    </submittedName>
</protein>
<name>A0AAE3W5I8_9ACTN</name>
<evidence type="ECO:0000256" key="3">
    <source>
        <dbReference type="ARBA" id="ARBA00007523"/>
    </source>
</evidence>
<dbReference type="PANTHER" id="PTHR11780:SF10">
    <property type="entry name" value="NADH DEHYDROGENASE [UBIQUINONE] FLAVOPROTEIN 1, MITOCHONDRIAL"/>
    <property type="match status" value="1"/>
</dbReference>
<dbReference type="PANTHER" id="PTHR11780">
    <property type="entry name" value="NADH-UBIQUINONE OXIDOREDUCTASE FLAVOPROTEIN 1 NDUFV1"/>
    <property type="match status" value="1"/>
</dbReference>
<keyword evidence="8" id="KW-0408">Iron</keyword>
<evidence type="ECO:0000256" key="1">
    <source>
        <dbReference type="ARBA" id="ARBA00001917"/>
    </source>
</evidence>
<keyword evidence="5" id="KW-0285">Flavoprotein</keyword>
<dbReference type="InterPro" id="IPR037225">
    <property type="entry name" value="Nuo51_FMN-bd_sf"/>
</dbReference>
<proteinExistence type="inferred from homology"/>
<dbReference type="Pfam" id="PF10531">
    <property type="entry name" value="SLBB"/>
    <property type="match status" value="1"/>
</dbReference>
<reference evidence="13 14" key="1">
    <citation type="submission" date="2023-07" db="EMBL/GenBank/DDBJ databases">
        <title>Sequencing the genomes of 1000 actinobacteria strains.</title>
        <authorList>
            <person name="Klenk H.-P."/>
        </authorList>
    </citation>
    <scope>NUCLEOTIDE SEQUENCE [LARGE SCALE GENOMIC DNA]</scope>
    <source>
        <strain evidence="13 14">DSM 44709</strain>
    </source>
</reference>
<evidence type="ECO:0000256" key="7">
    <source>
        <dbReference type="ARBA" id="ARBA00022723"/>
    </source>
</evidence>
<dbReference type="InterPro" id="IPR019554">
    <property type="entry name" value="Soluble_ligand-bd"/>
</dbReference>
<dbReference type="InterPro" id="IPR011538">
    <property type="entry name" value="Nuo51_FMN-bd"/>
</dbReference>
<dbReference type="Gene3D" id="3.10.20.600">
    <property type="match status" value="1"/>
</dbReference>
<comment type="similarity">
    <text evidence="3">Belongs to the complex I 51 kDa subunit family.</text>
</comment>
<keyword evidence="4" id="KW-0004">4Fe-4S</keyword>
<dbReference type="Proteomes" id="UP001240236">
    <property type="component" value="Unassembled WGS sequence"/>
</dbReference>
<feature type="domain" description="Soluble ligand binding" evidence="11">
    <location>
        <begin position="236"/>
        <end position="271"/>
    </location>
</feature>
<evidence type="ECO:0000259" key="12">
    <source>
        <dbReference type="Pfam" id="PF10589"/>
    </source>
</evidence>
<evidence type="ECO:0000256" key="6">
    <source>
        <dbReference type="ARBA" id="ARBA00022643"/>
    </source>
</evidence>
<dbReference type="Gene3D" id="1.20.1440.230">
    <property type="entry name" value="NADH-ubiquinone oxidoreductase 51kDa subunit, iron-sulphur binding domain"/>
    <property type="match status" value="1"/>
</dbReference>
<feature type="domain" description="NADH-ubiquinone oxidoreductase 51kDa subunit FMN-binding" evidence="10">
    <location>
        <begin position="55"/>
        <end position="211"/>
    </location>
</feature>
<dbReference type="SUPFAM" id="SSF142019">
    <property type="entry name" value="Nqo1 FMN-binding domain-like"/>
    <property type="match status" value="1"/>
</dbReference>
<comment type="cofactor">
    <cofactor evidence="1">
        <name>FMN</name>
        <dbReference type="ChEBI" id="CHEBI:58210"/>
    </cofactor>
</comment>
<evidence type="ECO:0000259" key="11">
    <source>
        <dbReference type="Pfam" id="PF10531"/>
    </source>
</evidence>
<evidence type="ECO:0000256" key="2">
    <source>
        <dbReference type="ARBA" id="ARBA00001966"/>
    </source>
</evidence>
<dbReference type="SUPFAM" id="SSF140490">
    <property type="entry name" value="Nqo1C-terminal domain-like"/>
    <property type="match status" value="1"/>
</dbReference>
<keyword evidence="6" id="KW-0288">FMN</keyword>
<dbReference type="EMBL" id="JAUSUZ010000001">
    <property type="protein sequence ID" value="MDQ0368770.1"/>
    <property type="molecule type" value="Genomic_DNA"/>
</dbReference>
<evidence type="ECO:0000259" key="10">
    <source>
        <dbReference type="Pfam" id="PF01512"/>
    </source>
</evidence>
<dbReference type="InterPro" id="IPR050837">
    <property type="entry name" value="ComplexI_51kDa_subunit"/>
</dbReference>
<dbReference type="Pfam" id="PF10589">
    <property type="entry name" value="NADH_4Fe-4S"/>
    <property type="match status" value="1"/>
</dbReference>
<gene>
    <name evidence="13" type="ORF">J2S42_005439</name>
</gene>
<dbReference type="GO" id="GO:0051539">
    <property type="term" value="F:4 iron, 4 sulfur cluster binding"/>
    <property type="evidence" value="ECO:0007669"/>
    <property type="project" value="UniProtKB-KW"/>
</dbReference>
<dbReference type="AlphaFoldDB" id="A0AAE3W5I8"/>
<accession>A0AAE3W5I8</accession>
<keyword evidence="7" id="KW-0479">Metal-binding</keyword>
<dbReference type="GO" id="GO:0046872">
    <property type="term" value="F:metal ion binding"/>
    <property type="evidence" value="ECO:0007669"/>
    <property type="project" value="UniProtKB-KW"/>
</dbReference>
<evidence type="ECO:0000313" key="13">
    <source>
        <dbReference type="EMBL" id="MDQ0368770.1"/>
    </source>
</evidence>
<evidence type="ECO:0000256" key="4">
    <source>
        <dbReference type="ARBA" id="ARBA00022485"/>
    </source>
</evidence>
<evidence type="ECO:0000313" key="14">
    <source>
        <dbReference type="Proteomes" id="UP001240236"/>
    </source>
</evidence>
<evidence type="ECO:0000256" key="5">
    <source>
        <dbReference type="ARBA" id="ARBA00022630"/>
    </source>
</evidence>
<evidence type="ECO:0000256" key="9">
    <source>
        <dbReference type="ARBA" id="ARBA00023014"/>
    </source>
</evidence>
<dbReference type="InterPro" id="IPR019575">
    <property type="entry name" value="Nuop51_4Fe4S-bd"/>
</dbReference>
<dbReference type="Gene3D" id="3.40.50.11540">
    <property type="entry name" value="NADH-ubiquinone oxidoreductase 51kDa subunit"/>
    <property type="match status" value="1"/>
</dbReference>
<dbReference type="SUPFAM" id="SSF142984">
    <property type="entry name" value="Nqo1 middle domain-like"/>
    <property type="match status" value="1"/>
</dbReference>
<dbReference type="GO" id="GO:0045333">
    <property type="term" value="P:cellular respiration"/>
    <property type="evidence" value="ECO:0007669"/>
    <property type="project" value="TreeGrafter"/>
</dbReference>
<comment type="caution">
    <text evidence="13">The sequence shown here is derived from an EMBL/GenBank/DDBJ whole genome shotgun (WGS) entry which is preliminary data.</text>
</comment>
<dbReference type="Pfam" id="PF01512">
    <property type="entry name" value="Complex1_51K"/>
    <property type="match status" value="1"/>
</dbReference>
<keyword evidence="14" id="KW-1185">Reference proteome</keyword>